<proteinExistence type="predicted"/>
<keyword evidence="3" id="KW-1185">Reference proteome</keyword>
<evidence type="ECO:0000313" key="2">
    <source>
        <dbReference type="EMBL" id="MEQ6289635.1"/>
    </source>
</evidence>
<accession>A0ABV1M1Y6</accession>
<evidence type="ECO:0000313" key="3">
    <source>
        <dbReference type="Proteomes" id="UP001433638"/>
    </source>
</evidence>
<protein>
    <submittedName>
        <fullName evidence="2">NYN domain-containing protein</fullName>
    </submittedName>
</protein>
<dbReference type="Proteomes" id="UP001433638">
    <property type="component" value="Unassembled WGS sequence"/>
</dbReference>
<dbReference type="InterPro" id="IPR021139">
    <property type="entry name" value="NYN"/>
</dbReference>
<dbReference type="Gene3D" id="3.40.50.1010">
    <property type="entry name" value="5'-nuclease"/>
    <property type="match status" value="1"/>
</dbReference>
<evidence type="ECO:0000259" key="1">
    <source>
        <dbReference type="Pfam" id="PF01936"/>
    </source>
</evidence>
<feature type="domain" description="NYN" evidence="1">
    <location>
        <begin position="34"/>
        <end position="209"/>
    </location>
</feature>
<organism evidence="2 3">
    <name type="scientific">Vogesella oryzagri</name>
    <dbReference type="NCBI Taxonomy" id="3160864"/>
    <lineage>
        <taxon>Bacteria</taxon>
        <taxon>Pseudomonadati</taxon>
        <taxon>Pseudomonadota</taxon>
        <taxon>Betaproteobacteria</taxon>
        <taxon>Neisseriales</taxon>
        <taxon>Chromobacteriaceae</taxon>
        <taxon>Vogesella</taxon>
    </lineage>
</organism>
<reference evidence="2" key="1">
    <citation type="submission" date="2024-06" db="EMBL/GenBank/DDBJ databases">
        <title>Genome sequence of Vogesella sp. MAHUQ-64.</title>
        <authorList>
            <person name="Huq M.A."/>
        </authorList>
    </citation>
    <scope>NUCLEOTIDE SEQUENCE</scope>
    <source>
        <strain evidence="2">MAHUQ-64</strain>
    </source>
</reference>
<dbReference type="EMBL" id="JBEFLD010000002">
    <property type="protein sequence ID" value="MEQ6289635.1"/>
    <property type="molecule type" value="Genomic_DNA"/>
</dbReference>
<sequence length="249" mass="28016">MELGNHPVERQPRQPVLPVLFCALAMTEEKKKSRVACFVDGFNLYHAIDELRDARNKPLNHLKWVNLWALTERLIQQSNEEVVAVYYFSARATWLPDSVARHDLYLQALGSVGVNLCMGNFKKKKRSCKNCGATWDGHEEKESDVSLALALLNESWKDSFDKAIVMTADTDIVPVIKMVKSQFPGKTIVSAIPERRFGNALELRQNCDSAQRIKQQHIETSLFPEKISIGGGTEVVRPVKYAPPVAPAK</sequence>
<dbReference type="CDD" id="cd18722">
    <property type="entry name" value="PIN_NicB-like"/>
    <property type="match status" value="1"/>
</dbReference>
<dbReference type="RefSeq" id="WP_349583972.1">
    <property type="nucleotide sequence ID" value="NZ_JBEFLD010000002.1"/>
</dbReference>
<name>A0ABV1M1Y6_9NEIS</name>
<comment type="caution">
    <text evidence="2">The sequence shown here is derived from an EMBL/GenBank/DDBJ whole genome shotgun (WGS) entry which is preliminary data.</text>
</comment>
<gene>
    <name evidence="2" type="ORF">ABNW52_03305</name>
</gene>
<dbReference type="Pfam" id="PF01936">
    <property type="entry name" value="NYN"/>
    <property type="match status" value="1"/>
</dbReference>